<dbReference type="Proteomes" id="UP001516400">
    <property type="component" value="Unassembled WGS sequence"/>
</dbReference>
<evidence type="ECO:0000313" key="2">
    <source>
        <dbReference type="EMBL" id="KAL3285530.1"/>
    </source>
</evidence>
<feature type="compositionally biased region" description="Polar residues" evidence="1">
    <location>
        <begin position="96"/>
        <end position="111"/>
    </location>
</feature>
<reference evidence="2 3" key="1">
    <citation type="journal article" date="2021" name="BMC Biol.">
        <title>Horizontally acquired antibacterial genes associated with adaptive radiation of ladybird beetles.</title>
        <authorList>
            <person name="Li H.S."/>
            <person name="Tang X.F."/>
            <person name="Huang Y.H."/>
            <person name="Xu Z.Y."/>
            <person name="Chen M.L."/>
            <person name="Du X.Y."/>
            <person name="Qiu B.Y."/>
            <person name="Chen P.T."/>
            <person name="Zhang W."/>
            <person name="Slipinski A."/>
            <person name="Escalona H.E."/>
            <person name="Waterhouse R.M."/>
            <person name="Zwick A."/>
            <person name="Pang H."/>
        </authorList>
    </citation>
    <scope>NUCLEOTIDE SEQUENCE [LARGE SCALE GENOMIC DNA]</scope>
    <source>
        <strain evidence="2">SYSU2018</strain>
    </source>
</reference>
<gene>
    <name evidence="2" type="ORF">HHI36_000061</name>
</gene>
<name>A0ABD2P4L0_9CUCU</name>
<keyword evidence="3" id="KW-1185">Reference proteome</keyword>
<dbReference type="EMBL" id="JABFTP020000185">
    <property type="protein sequence ID" value="KAL3285530.1"/>
    <property type="molecule type" value="Genomic_DNA"/>
</dbReference>
<sequence>MYKTVSSIDPDHLVREVKKRPWLIVTRAGVVQGEMRRKRWFELAEMFIRDFQFMPAAEKDNIYREMQLKWEALRVNHKKTMQKERARRLEEHPEPSRSTISTGKARSSAFNPGQRKRVEDRNRHFDVHPGSSKSAFSRGNVAFNSGERKKWDERDRRRAIYPGPSTSAVTKFEADASSSNLDEKEEN</sequence>
<comment type="caution">
    <text evidence="2">The sequence shown here is derived from an EMBL/GenBank/DDBJ whole genome shotgun (WGS) entry which is preliminary data.</text>
</comment>
<evidence type="ECO:0000256" key="1">
    <source>
        <dbReference type="SAM" id="MobiDB-lite"/>
    </source>
</evidence>
<protein>
    <recommendedName>
        <fullName evidence="4">MADF domain-containing protein</fullName>
    </recommendedName>
</protein>
<feature type="compositionally biased region" description="Basic and acidic residues" evidence="1">
    <location>
        <begin position="81"/>
        <end position="95"/>
    </location>
</feature>
<feature type="region of interest" description="Disordered" evidence="1">
    <location>
        <begin position="79"/>
        <end position="187"/>
    </location>
</feature>
<proteinExistence type="predicted"/>
<accession>A0ABD2P4L0</accession>
<organism evidence="2 3">
    <name type="scientific">Cryptolaemus montrouzieri</name>
    <dbReference type="NCBI Taxonomy" id="559131"/>
    <lineage>
        <taxon>Eukaryota</taxon>
        <taxon>Metazoa</taxon>
        <taxon>Ecdysozoa</taxon>
        <taxon>Arthropoda</taxon>
        <taxon>Hexapoda</taxon>
        <taxon>Insecta</taxon>
        <taxon>Pterygota</taxon>
        <taxon>Neoptera</taxon>
        <taxon>Endopterygota</taxon>
        <taxon>Coleoptera</taxon>
        <taxon>Polyphaga</taxon>
        <taxon>Cucujiformia</taxon>
        <taxon>Coccinelloidea</taxon>
        <taxon>Coccinellidae</taxon>
        <taxon>Scymninae</taxon>
        <taxon>Scymnini</taxon>
        <taxon>Cryptolaemus</taxon>
    </lineage>
</organism>
<evidence type="ECO:0008006" key="4">
    <source>
        <dbReference type="Google" id="ProtNLM"/>
    </source>
</evidence>
<feature type="compositionally biased region" description="Basic and acidic residues" evidence="1">
    <location>
        <begin position="116"/>
        <end position="127"/>
    </location>
</feature>
<dbReference type="AlphaFoldDB" id="A0ABD2P4L0"/>
<evidence type="ECO:0000313" key="3">
    <source>
        <dbReference type="Proteomes" id="UP001516400"/>
    </source>
</evidence>
<feature type="compositionally biased region" description="Basic and acidic residues" evidence="1">
    <location>
        <begin position="146"/>
        <end position="158"/>
    </location>
</feature>